<evidence type="ECO:0000313" key="2">
    <source>
        <dbReference type="EMBL" id="VDD84180.1"/>
    </source>
</evidence>
<protein>
    <submittedName>
        <fullName evidence="2">Uncharacterized protein</fullName>
    </submittedName>
</protein>
<dbReference type="EMBL" id="UXSR01006047">
    <property type="protein sequence ID" value="VDD84180.1"/>
    <property type="molecule type" value="Genomic_DNA"/>
</dbReference>
<sequence>MSDKKEGIEEVVQSLDDVEAPDDVKVSQSRFKIGKARKRRGQTMSSNGDEYIMSDTFDFRQYLPQDLLNDDNEETKDDFEEEDKRVDSEEEEIANAIMEDGFAEGRTAGFVISILRKDSPTCGLFRIGEIDSDEDDHKNGRRGGPKLGKKATKRGISSSETEAVISEVANKRTRRRGVRRSRRKYSAIPRVNVLDRQETAEEVRERADDFINQRLYNRGEGRTTGQAKSFKGPRRMDQRAVASMSKKPFLTEVLDIMEF</sequence>
<dbReference type="AlphaFoldDB" id="A0A0R3UQM7"/>
<organism evidence="2 3">
    <name type="scientific">Mesocestoides corti</name>
    <name type="common">Flatworm</name>
    <dbReference type="NCBI Taxonomy" id="53468"/>
    <lineage>
        <taxon>Eukaryota</taxon>
        <taxon>Metazoa</taxon>
        <taxon>Spiralia</taxon>
        <taxon>Lophotrochozoa</taxon>
        <taxon>Platyhelminthes</taxon>
        <taxon>Cestoda</taxon>
        <taxon>Eucestoda</taxon>
        <taxon>Cyclophyllidea</taxon>
        <taxon>Mesocestoididae</taxon>
        <taxon>Mesocestoides</taxon>
    </lineage>
</organism>
<gene>
    <name evidence="2" type="ORF">MCOS_LOCUS10183</name>
</gene>
<dbReference type="Proteomes" id="UP000267029">
    <property type="component" value="Unassembled WGS sequence"/>
</dbReference>
<dbReference type="OrthoDB" id="6267250at2759"/>
<reference evidence="2 3" key="1">
    <citation type="submission" date="2018-10" db="EMBL/GenBank/DDBJ databases">
        <authorList>
            <consortium name="Pathogen Informatics"/>
        </authorList>
    </citation>
    <scope>NUCLEOTIDE SEQUENCE [LARGE SCALE GENOMIC DNA]</scope>
</reference>
<proteinExistence type="predicted"/>
<name>A0A0R3UQM7_MESCO</name>
<feature type="region of interest" description="Disordered" evidence="1">
    <location>
        <begin position="220"/>
        <end position="242"/>
    </location>
</feature>
<feature type="region of interest" description="Disordered" evidence="1">
    <location>
        <begin position="66"/>
        <end position="89"/>
    </location>
</feature>
<evidence type="ECO:0000313" key="3">
    <source>
        <dbReference type="Proteomes" id="UP000267029"/>
    </source>
</evidence>
<keyword evidence="3" id="KW-1185">Reference proteome</keyword>
<feature type="compositionally biased region" description="Acidic residues" evidence="1">
    <location>
        <begin position="68"/>
        <end position="81"/>
    </location>
</feature>
<accession>A0A0R3UQM7</accession>
<feature type="compositionally biased region" description="Basic residues" evidence="1">
    <location>
        <begin position="139"/>
        <end position="153"/>
    </location>
</feature>
<feature type="region of interest" description="Disordered" evidence="1">
    <location>
        <begin position="131"/>
        <end position="160"/>
    </location>
</feature>
<evidence type="ECO:0000256" key="1">
    <source>
        <dbReference type="SAM" id="MobiDB-lite"/>
    </source>
</evidence>